<name>A0A7W9ZER6_NOVIT</name>
<dbReference type="InterPro" id="IPR050155">
    <property type="entry name" value="HAD-like_hydrolase_sf"/>
</dbReference>
<accession>A0A7W9ZER6</accession>
<dbReference type="Pfam" id="PF13419">
    <property type="entry name" value="HAD_2"/>
    <property type="match status" value="1"/>
</dbReference>
<dbReference type="PANTHER" id="PTHR43434">
    <property type="entry name" value="PHOSPHOGLYCOLATE PHOSPHATASE"/>
    <property type="match status" value="1"/>
</dbReference>
<dbReference type="Proteomes" id="UP000544872">
    <property type="component" value="Unassembled WGS sequence"/>
</dbReference>
<dbReference type="GO" id="GO:0006281">
    <property type="term" value="P:DNA repair"/>
    <property type="evidence" value="ECO:0007669"/>
    <property type="project" value="TreeGrafter"/>
</dbReference>
<dbReference type="InterPro" id="IPR023198">
    <property type="entry name" value="PGP-like_dom2"/>
</dbReference>
<dbReference type="EC" id="3.1.3.18" evidence="1"/>
<dbReference type="Gene3D" id="1.10.150.240">
    <property type="entry name" value="Putative phosphatase, domain 2"/>
    <property type="match status" value="1"/>
</dbReference>
<dbReference type="PROSITE" id="PS51257">
    <property type="entry name" value="PROKAR_LIPOPROTEIN"/>
    <property type="match status" value="1"/>
</dbReference>
<dbReference type="SUPFAM" id="SSF56784">
    <property type="entry name" value="HAD-like"/>
    <property type="match status" value="1"/>
</dbReference>
<keyword evidence="1" id="KW-0378">Hydrolase</keyword>
<dbReference type="InterPro" id="IPR041492">
    <property type="entry name" value="HAD_2"/>
</dbReference>
<sequence>MSEPLRLVLWDVDGTLVDTQHIIVQAFTMACQALSVTPPSAAVIRSGVGLSLVESVAHALPDLSPETHARLAGAYKDAYITLHAQPDYSEDLFPGARQVLEDLEQAGYLLGIATGKARRGADRFIAHHGFEGRFVTIHSADEGPGKPHPRMCLDALRETGVEAANAVMIGDTTFDIRMARAARMQAIGVSWGNHDPALLHEAGASHVIDSFDPLLEIVGRLTA</sequence>
<dbReference type="SFLD" id="SFLDS00003">
    <property type="entry name" value="Haloacid_Dehalogenase"/>
    <property type="match status" value="1"/>
</dbReference>
<dbReference type="AlphaFoldDB" id="A0A7W9ZER6"/>
<organism evidence="1 2">
    <name type="scientific">Novispirillum itersonii</name>
    <name type="common">Aquaspirillum itersonii</name>
    <dbReference type="NCBI Taxonomy" id="189"/>
    <lineage>
        <taxon>Bacteria</taxon>
        <taxon>Pseudomonadati</taxon>
        <taxon>Pseudomonadota</taxon>
        <taxon>Alphaproteobacteria</taxon>
        <taxon>Rhodospirillales</taxon>
        <taxon>Novispirillaceae</taxon>
        <taxon>Novispirillum</taxon>
    </lineage>
</organism>
<comment type="caution">
    <text evidence="1">The sequence shown here is derived from an EMBL/GenBank/DDBJ whole genome shotgun (WGS) entry which is preliminary data.</text>
</comment>
<evidence type="ECO:0000313" key="1">
    <source>
        <dbReference type="EMBL" id="MBB6208919.1"/>
    </source>
</evidence>
<dbReference type="GO" id="GO:0005829">
    <property type="term" value="C:cytosol"/>
    <property type="evidence" value="ECO:0007669"/>
    <property type="project" value="TreeGrafter"/>
</dbReference>
<dbReference type="SFLD" id="SFLDG01129">
    <property type="entry name" value="C1.5:_HAD__Beta-PGM__Phosphata"/>
    <property type="match status" value="1"/>
</dbReference>
<dbReference type="NCBIfam" id="TIGR01549">
    <property type="entry name" value="HAD-SF-IA-v1"/>
    <property type="match status" value="1"/>
</dbReference>
<dbReference type="InterPro" id="IPR036412">
    <property type="entry name" value="HAD-like_sf"/>
</dbReference>
<dbReference type="Gene3D" id="3.40.50.1000">
    <property type="entry name" value="HAD superfamily/HAD-like"/>
    <property type="match status" value="1"/>
</dbReference>
<dbReference type="NCBIfam" id="TIGR01509">
    <property type="entry name" value="HAD-SF-IA-v3"/>
    <property type="match status" value="1"/>
</dbReference>
<dbReference type="InterPro" id="IPR006439">
    <property type="entry name" value="HAD-SF_hydro_IA"/>
</dbReference>
<dbReference type="SFLD" id="SFLDG01135">
    <property type="entry name" value="C1.5.6:_HAD__Beta-PGM__Phospha"/>
    <property type="match status" value="1"/>
</dbReference>
<gene>
    <name evidence="1" type="ORF">FHS48_000300</name>
</gene>
<proteinExistence type="predicted"/>
<protein>
    <submittedName>
        <fullName evidence="1">Phosphoglycolate phosphatase</fullName>
        <ecNumber evidence="1">3.1.3.18</ecNumber>
    </submittedName>
</protein>
<keyword evidence="2" id="KW-1185">Reference proteome</keyword>
<dbReference type="GO" id="GO:0008967">
    <property type="term" value="F:phosphoglycolate phosphatase activity"/>
    <property type="evidence" value="ECO:0007669"/>
    <property type="project" value="UniProtKB-EC"/>
</dbReference>
<reference evidence="1 2" key="1">
    <citation type="submission" date="2020-08" db="EMBL/GenBank/DDBJ databases">
        <title>Genomic Encyclopedia of Type Strains, Phase IV (KMG-IV): sequencing the most valuable type-strain genomes for metagenomic binning, comparative biology and taxonomic classification.</title>
        <authorList>
            <person name="Goeker M."/>
        </authorList>
    </citation>
    <scope>NUCLEOTIDE SEQUENCE [LARGE SCALE GENOMIC DNA]</scope>
    <source>
        <strain evidence="1 2">DSM 11590</strain>
    </source>
</reference>
<evidence type="ECO:0000313" key="2">
    <source>
        <dbReference type="Proteomes" id="UP000544872"/>
    </source>
</evidence>
<dbReference type="EMBL" id="JACIIX010000001">
    <property type="protein sequence ID" value="MBB6208919.1"/>
    <property type="molecule type" value="Genomic_DNA"/>
</dbReference>
<dbReference type="RefSeq" id="WP_184260539.1">
    <property type="nucleotide sequence ID" value="NZ_JACIIX010000001.1"/>
</dbReference>
<dbReference type="PANTHER" id="PTHR43434:SF24">
    <property type="entry name" value="HYDROLASE-RELATED"/>
    <property type="match status" value="1"/>
</dbReference>
<dbReference type="InterPro" id="IPR023214">
    <property type="entry name" value="HAD_sf"/>
</dbReference>